<comment type="caution">
    <text evidence="3">The sequence shown here is derived from an EMBL/GenBank/DDBJ whole genome shotgun (WGS) entry which is preliminary data.</text>
</comment>
<dbReference type="SUPFAM" id="SSF56300">
    <property type="entry name" value="Metallo-dependent phosphatases"/>
    <property type="match status" value="1"/>
</dbReference>
<evidence type="ECO:0000259" key="2">
    <source>
        <dbReference type="Pfam" id="PF00149"/>
    </source>
</evidence>
<dbReference type="Gene3D" id="3.60.21.10">
    <property type="match status" value="1"/>
</dbReference>
<dbReference type="EMBL" id="JACOOH010000008">
    <property type="protein sequence ID" value="MBC5622995.1"/>
    <property type="molecule type" value="Genomic_DNA"/>
</dbReference>
<name>A0ABR7D6Q4_9BACT</name>
<dbReference type="PANTHER" id="PTHR32440:SF11">
    <property type="entry name" value="METALLOPHOSPHOESTERASE DOMAIN-CONTAINING PROTEIN"/>
    <property type="match status" value="1"/>
</dbReference>
<gene>
    <name evidence="3" type="ORF">H8S64_18025</name>
</gene>
<feature type="signal peptide" evidence="1">
    <location>
        <begin position="1"/>
        <end position="18"/>
    </location>
</feature>
<evidence type="ECO:0000313" key="3">
    <source>
        <dbReference type="EMBL" id="MBC5622995.1"/>
    </source>
</evidence>
<dbReference type="InterPro" id="IPR004843">
    <property type="entry name" value="Calcineurin-like_PHP"/>
</dbReference>
<protein>
    <submittedName>
        <fullName evidence="3">Metallophosphoesterase family protein</fullName>
    </submittedName>
</protein>
<dbReference type="RefSeq" id="WP_186977942.1">
    <property type="nucleotide sequence ID" value="NZ_JACOOH010000008.1"/>
</dbReference>
<sequence length="324" mass="36827">MKKVICSISLLLCFIVQVAELAAQPRLKFDGEGRFKIVQVTDMHINQKKGQSEVCFELLAEVIREERPDLVVFTGDQVTELNPRATWVRLVEQMKTCGVAWTMVFGNHDHEQGMSREEIYEMVKETPKCLMSKGNVKGVGNYVLEIEGKQSRATAAVLYFLDSHSNCELKEVGGYQWVDFSQIAWLREQSARRECPSLLFMHIPLPEYNYAWNGKTFGVRLEEICCPRLNSGLFTALKESGQVIGVFAGHDHENDFIGVYYDIALGYGRVSAGKNAYGCLEPGVRVIELTEGKREFETYVRLKGGEVKNRCKYPVDFEDLKKLK</sequence>
<dbReference type="Pfam" id="PF00149">
    <property type="entry name" value="Metallophos"/>
    <property type="match status" value="1"/>
</dbReference>
<keyword evidence="4" id="KW-1185">Reference proteome</keyword>
<dbReference type="PANTHER" id="PTHR32440">
    <property type="entry name" value="PHOSPHATASE DCR2-RELATED-RELATED"/>
    <property type="match status" value="1"/>
</dbReference>
<keyword evidence="1" id="KW-0732">Signal</keyword>
<feature type="domain" description="Calcineurin-like phosphoesterase" evidence="2">
    <location>
        <begin position="35"/>
        <end position="253"/>
    </location>
</feature>
<feature type="chain" id="PRO_5047012821" evidence="1">
    <location>
        <begin position="19"/>
        <end position="324"/>
    </location>
</feature>
<evidence type="ECO:0000313" key="4">
    <source>
        <dbReference type="Proteomes" id="UP000646484"/>
    </source>
</evidence>
<accession>A0ABR7D6Q4</accession>
<dbReference type="Proteomes" id="UP000646484">
    <property type="component" value="Unassembled WGS sequence"/>
</dbReference>
<dbReference type="InterPro" id="IPR029052">
    <property type="entry name" value="Metallo-depent_PP-like"/>
</dbReference>
<organism evidence="3 4">
    <name type="scientific">Butyricimonas hominis</name>
    <dbReference type="NCBI Taxonomy" id="2763032"/>
    <lineage>
        <taxon>Bacteria</taxon>
        <taxon>Pseudomonadati</taxon>
        <taxon>Bacteroidota</taxon>
        <taxon>Bacteroidia</taxon>
        <taxon>Bacteroidales</taxon>
        <taxon>Odoribacteraceae</taxon>
        <taxon>Butyricimonas</taxon>
    </lineage>
</organism>
<proteinExistence type="predicted"/>
<dbReference type="CDD" id="cd07383">
    <property type="entry name" value="MPP_Dcr2"/>
    <property type="match status" value="1"/>
</dbReference>
<evidence type="ECO:0000256" key="1">
    <source>
        <dbReference type="SAM" id="SignalP"/>
    </source>
</evidence>
<reference evidence="3 4" key="1">
    <citation type="submission" date="2020-08" db="EMBL/GenBank/DDBJ databases">
        <title>Genome public.</title>
        <authorList>
            <person name="Liu C."/>
            <person name="Sun Q."/>
        </authorList>
    </citation>
    <scope>NUCLEOTIDE SEQUENCE [LARGE SCALE GENOMIC DNA]</scope>
    <source>
        <strain evidence="3 4">NSJ-56</strain>
    </source>
</reference>